<proteinExistence type="predicted"/>
<gene>
    <name evidence="1" type="ORF">BSF38_04792</name>
</gene>
<organism evidence="1 2">
    <name type="scientific">Paludisphaera borealis</name>
    <dbReference type="NCBI Taxonomy" id="1387353"/>
    <lineage>
        <taxon>Bacteria</taxon>
        <taxon>Pseudomonadati</taxon>
        <taxon>Planctomycetota</taxon>
        <taxon>Planctomycetia</taxon>
        <taxon>Isosphaerales</taxon>
        <taxon>Isosphaeraceae</taxon>
        <taxon>Paludisphaera</taxon>
    </lineage>
</organism>
<keyword evidence="2" id="KW-1185">Reference proteome</keyword>
<name>A0A1U7CWF7_9BACT</name>
<protein>
    <submittedName>
        <fullName evidence="1">Uncharacterized protein</fullName>
    </submittedName>
</protein>
<accession>A0A1U7CWF7</accession>
<sequence>MTSARRLDVAARLAAESLLPLDRLPYTPAFDDLYARYVKEIGRDCSRHDCWWALVDARKRGLVGSSRRRPHDPDRKE</sequence>
<evidence type="ECO:0000313" key="2">
    <source>
        <dbReference type="Proteomes" id="UP000186309"/>
    </source>
</evidence>
<dbReference type="STRING" id="1387353.BSF38_04792"/>
<reference evidence="2" key="1">
    <citation type="submission" date="2016-12" db="EMBL/GenBank/DDBJ databases">
        <title>Comparative genomics of four Isosphaeraceae planctomycetes: a common pool of plasmids and glycoside hydrolase genes.</title>
        <authorList>
            <person name="Ivanova A."/>
        </authorList>
    </citation>
    <scope>NUCLEOTIDE SEQUENCE [LARGE SCALE GENOMIC DNA]</scope>
    <source>
        <strain evidence="2">PX4</strain>
    </source>
</reference>
<evidence type="ECO:0000313" key="1">
    <source>
        <dbReference type="EMBL" id="APW63228.1"/>
    </source>
</evidence>
<dbReference type="AlphaFoldDB" id="A0A1U7CWF7"/>
<dbReference type="Proteomes" id="UP000186309">
    <property type="component" value="Chromosome"/>
</dbReference>
<dbReference type="KEGG" id="pbor:BSF38_04792"/>
<dbReference type="EMBL" id="CP019082">
    <property type="protein sequence ID" value="APW63228.1"/>
    <property type="molecule type" value="Genomic_DNA"/>
</dbReference>